<keyword evidence="8 9" id="KW-0472">Membrane</keyword>
<feature type="transmembrane region" description="Helical" evidence="9">
    <location>
        <begin position="541"/>
        <end position="558"/>
    </location>
</feature>
<keyword evidence="7 9" id="KW-1133">Transmembrane helix</keyword>
<evidence type="ECO:0000313" key="11">
    <source>
        <dbReference type="Proteomes" id="UP000574067"/>
    </source>
</evidence>
<sequence>MSRFFIDRPIFAWVIAIIIMLAGALAIRTLAIEQYPPIAPPQITINATYPGASAKTLEDTVTQIIEQRMKGLDGLTYMSSTSDAQGNVAITLTFTAGTNADIAQVQVQNKLAAATSLLPQEVQRQGVQVVKSRINFLMVLGFVSEDGSMDRNDISDYVSAQLVDPLSRVPGVGEVTLFGAQYAMRIWLDPTKLDQYKLTPADVAAAIRAQNAQVSAGQIGAAPAQAGQQLNATITAQTRLQTPQQFEAILLRTSTEGGQVHLRDVARVEIGAENYSIESRYNGKPAAGVALRLATGANALDTADAARAELKRLEKNFPAGLTAVVAYDTTPFVRLSIEEVVKTLVEAVVLVFLVMFLFLQNFRATLIPTIAVPVVLLGTFGVMSVAGFSINTLTMFGLVLAIGLLVDDAIVVVENVERVMTEEGLSPREATRKSMGQITGALIGIALVLCAVLVPMAFFGGSTGVIYRQFSITIVSAMALSVLVALILTPALCATILKPLHRGEHHAHGRFFTWFNRSFDRGTQGTQGAVRGMLGRRKRWLMVYGLLVLGLAALFARLPQSFLPDEDQGILFTQIQLPAGATQQRTLQVIERVEKHFLESEASRVQSIFTVAGFSFAGRGENMGIGFVRMKDWSERKGAENGVRAIAGRAMGTFMQWRDAMAFAFAPPAVIELGNATGFEFYLQDQAGLGHEALMQARNQFLGMAAKEPTLAGVRPNGLDDSPQLRIDVDQAKAGALGVSVASINEMLASAWGGSYVDDFIDRGRVKRVYMQADAPFRMQPDDLNDWRVRNAQGEMVPFNAFATAHWETGSPRLERFNGVGAVQIQGQAAPGTSSGDALKTVERLAAQLPPGFNIAFSGLSYQERISGSQAPALYAISILVVFLCLAALYESWSIPFAVMLVVPLGVLGAVLAAFGRGLSNDVYFQVGLLVTVGLSAKNAILIVEFAKDLVEQGHGLMDATLEAVRLRLRPILMTSLAFGLGVMPLALATGAGSGSQNAIGTGVLGGMVAATVLGIFFVPLFFVVVRSRFKGKPAPSAAGAASTAVAGDPA</sequence>
<feature type="transmembrane region" description="Helical" evidence="9">
    <location>
        <begin position="923"/>
        <end position="944"/>
    </location>
</feature>
<dbReference type="Pfam" id="PF00873">
    <property type="entry name" value="ACR_tran"/>
    <property type="match status" value="1"/>
</dbReference>
<feature type="transmembrane region" description="Helical" evidence="9">
    <location>
        <begin position="340"/>
        <end position="359"/>
    </location>
</feature>
<evidence type="ECO:0000256" key="8">
    <source>
        <dbReference type="ARBA" id="ARBA00023136"/>
    </source>
</evidence>
<feature type="transmembrane region" description="Helical" evidence="9">
    <location>
        <begin position="1004"/>
        <end position="1026"/>
    </location>
</feature>
<evidence type="ECO:0000256" key="7">
    <source>
        <dbReference type="ARBA" id="ARBA00022989"/>
    </source>
</evidence>
<dbReference type="SUPFAM" id="SSF82866">
    <property type="entry name" value="Multidrug efflux transporter AcrB transmembrane domain"/>
    <property type="match status" value="2"/>
</dbReference>
<dbReference type="GO" id="GO:0005886">
    <property type="term" value="C:plasma membrane"/>
    <property type="evidence" value="ECO:0007669"/>
    <property type="project" value="UniProtKB-SubCell"/>
</dbReference>
<keyword evidence="3 9" id="KW-0813">Transport</keyword>
<evidence type="ECO:0000256" key="4">
    <source>
        <dbReference type="ARBA" id="ARBA00022475"/>
    </source>
</evidence>
<accession>A0A848FBE9</accession>
<organism evidence="10 11">
    <name type="scientific">Azohydromonas caseinilytica</name>
    <dbReference type="NCBI Taxonomy" id="2728836"/>
    <lineage>
        <taxon>Bacteria</taxon>
        <taxon>Pseudomonadati</taxon>
        <taxon>Pseudomonadota</taxon>
        <taxon>Betaproteobacteria</taxon>
        <taxon>Burkholderiales</taxon>
        <taxon>Sphaerotilaceae</taxon>
        <taxon>Azohydromonas</taxon>
    </lineage>
</organism>
<dbReference type="FunFam" id="3.30.70.1430:FF:000002">
    <property type="entry name" value="Efflux pump membrane transporter"/>
    <property type="match status" value="1"/>
</dbReference>
<gene>
    <name evidence="10" type="ORF">HHL10_17835</name>
</gene>
<evidence type="ECO:0000256" key="1">
    <source>
        <dbReference type="ARBA" id="ARBA00004429"/>
    </source>
</evidence>
<keyword evidence="5 9" id="KW-0997">Cell inner membrane</keyword>
<dbReference type="PANTHER" id="PTHR32063:SF13">
    <property type="entry name" value="MULTIDRUG EFFLUX PUMP SUBUNIT ACRB-RELATED"/>
    <property type="match status" value="1"/>
</dbReference>
<comment type="caution">
    <text evidence="9">Lacks conserved residue(s) required for the propagation of feature annotation.</text>
</comment>
<dbReference type="Gene3D" id="3.30.2090.10">
    <property type="entry name" value="Multidrug efflux transporter AcrB TolC docking domain, DN and DC subdomains"/>
    <property type="match status" value="2"/>
</dbReference>
<feature type="transmembrane region" description="Helical" evidence="9">
    <location>
        <begin position="366"/>
        <end position="390"/>
    </location>
</feature>
<dbReference type="NCBIfam" id="TIGR00915">
    <property type="entry name" value="2A0602"/>
    <property type="match status" value="1"/>
</dbReference>
<dbReference type="FunFam" id="1.20.1640.10:FF:000002">
    <property type="entry name" value="Efflux pump membrane transporter"/>
    <property type="match status" value="1"/>
</dbReference>
<feature type="transmembrane region" description="Helical" evidence="9">
    <location>
        <begin position="972"/>
        <end position="992"/>
    </location>
</feature>
<name>A0A848FBE9_9BURK</name>
<keyword evidence="11" id="KW-1185">Reference proteome</keyword>
<comment type="caution">
    <text evidence="10">The sequence shown here is derived from an EMBL/GenBank/DDBJ whole genome shotgun (WGS) entry which is preliminary data.</text>
</comment>
<dbReference type="FunFam" id="3.30.70.1430:FF:000001">
    <property type="entry name" value="Efflux pump membrane transporter"/>
    <property type="match status" value="1"/>
</dbReference>
<dbReference type="PRINTS" id="PR00702">
    <property type="entry name" value="ACRIFLAVINRP"/>
</dbReference>
<dbReference type="InterPro" id="IPR001036">
    <property type="entry name" value="Acrflvin-R"/>
</dbReference>
<keyword evidence="4" id="KW-1003">Cell membrane</keyword>
<comment type="similarity">
    <text evidence="2 9">Belongs to the resistance-nodulation-cell division (RND) (TC 2.A.6) family.</text>
</comment>
<dbReference type="Gene3D" id="3.30.70.1430">
    <property type="entry name" value="Multidrug efflux transporter AcrB pore domain"/>
    <property type="match status" value="2"/>
</dbReference>
<dbReference type="GO" id="GO:0015562">
    <property type="term" value="F:efflux transmembrane transporter activity"/>
    <property type="evidence" value="ECO:0007669"/>
    <property type="project" value="InterPro"/>
</dbReference>
<dbReference type="PANTHER" id="PTHR32063">
    <property type="match status" value="1"/>
</dbReference>
<keyword evidence="6 9" id="KW-0812">Transmembrane</keyword>
<dbReference type="Gene3D" id="1.20.1640.10">
    <property type="entry name" value="Multidrug efflux transporter AcrB transmembrane domain"/>
    <property type="match status" value="2"/>
</dbReference>
<evidence type="ECO:0000256" key="5">
    <source>
        <dbReference type="ARBA" id="ARBA00022519"/>
    </source>
</evidence>
<dbReference type="GO" id="GO:0009636">
    <property type="term" value="P:response to toxic substance"/>
    <property type="evidence" value="ECO:0007669"/>
    <property type="project" value="UniProtKB-ARBA"/>
</dbReference>
<dbReference type="SUPFAM" id="SSF82693">
    <property type="entry name" value="Multidrug efflux transporter AcrB pore domain, PN1, PN2, PC1 and PC2 subdomains"/>
    <property type="match status" value="3"/>
</dbReference>
<evidence type="ECO:0000256" key="9">
    <source>
        <dbReference type="RuleBase" id="RU364070"/>
    </source>
</evidence>
<dbReference type="GO" id="GO:0042910">
    <property type="term" value="F:xenobiotic transmembrane transporter activity"/>
    <property type="evidence" value="ECO:0007669"/>
    <property type="project" value="TreeGrafter"/>
</dbReference>
<evidence type="ECO:0000313" key="10">
    <source>
        <dbReference type="EMBL" id="NML16844.1"/>
    </source>
</evidence>
<dbReference type="NCBIfam" id="NF000282">
    <property type="entry name" value="RND_permease_1"/>
    <property type="match status" value="1"/>
</dbReference>
<comment type="subcellular location">
    <subcellularLocation>
        <location evidence="1 9">Cell inner membrane</location>
        <topology evidence="1 9">Multi-pass membrane protein</topology>
    </subcellularLocation>
</comment>
<evidence type="ECO:0000256" key="2">
    <source>
        <dbReference type="ARBA" id="ARBA00010942"/>
    </source>
</evidence>
<dbReference type="FunFam" id="3.30.2090.10:FF:000001">
    <property type="entry name" value="Efflux pump membrane transporter"/>
    <property type="match status" value="1"/>
</dbReference>
<dbReference type="AlphaFoldDB" id="A0A848FBE9"/>
<proteinExistence type="inferred from homology"/>
<dbReference type="SUPFAM" id="SSF82714">
    <property type="entry name" value="Multidrug efflux transporter AcrB TolC docking domain, DN and DC subdomains"/>
    <property type="match status" value="2"/>
</dbReference>
<evidence type="ECO:0000256" key="6">
    <source>
        <dbReference type="ARBA" id="ARBA00022692"/>
    </source>
</evidence>
<feature type="transmembrane region" description="Helical" evidence="9">
    <location>
        <begin position="897"/>
        <end position="917"/>
    </location>
</feature>
<dbReference type="InterPro" id="IPR004764">
    <property type="entry name" value="MdtF-like"/>
</dbReference>
<dbReference type="Proteomes" id="UP000574067">
    <property type="component" value="Unassembled WGS sequence"/>
</dbReference>
<dbReference type="RefSeq" id="WP_169161747.1">
    <property type="nucleotide sequence ID" value="NZ_JABBFW010000013.1"/>
</dbReference>
<dbReference type="Gene3D" id="3.30.70.1440">
    <property type="entry name" value="Multidrug efflux transporter AcrB pore domain"/>
    <property type="match status" value="1"/>
</dbReference>
<reference evidence="10 11" key="1">
    <citation type="submission" date="2020-04" db="EMBL/GenBank/DDBJ databases">
        <title>Azohydromonas sp. isolated from soil.</title>
        <authorList>
            <person name="Dahal R.H."/>
        </authorList>
    </citation>
    <scope>NUCLEOTIDE SEQUENCE [LARGE SCALE GENOMIC DNA]</scope>
    <source>
        <strain evidence="10 11">G-1-1-14</strain>
    </source>
</reference>
<feature type="transmembrane region" description="Helical" evidence="9">
    <location>
        <begin position="873"/>
        <end position="890"/>
    </location>
</feature>
<dbReference type="FunFam" id="3.30.2090.10:FF:000002">
    <property type="entry name" value="Efflux pump membrane transporter"/>
    <property type="match status" value="1"/>
</dbReference>
<protein>
    <recommendedName>
        <fullName evidence="9">Efflux pump membrane transporter</fullName>
    </recommendedName>
</protein>
<dbReference type="EMBL" id="JABBFW010000013">
    <property type="protein sequence ID" value="NML16844.1"/>
    <property type="molecule type" value="Genomic_DNA"/>
</dbReference>
<dbReference type="Gene3D" id="3.30.70.1320">
    <property type="entry name" value="Multidrug efflux transporter AcrB pore domain like"/>
    <property type="match status" value="1"/>
</dbReference>
<feature type="transmembrane region" description="Helical" evidence="9">
    <location>
        <begin position="470"/>
        <end position="497"/>
    </location>
</feature>
<feature type="transmembrane region" description="Helical" evidence="9">
    <location>
        <begin position="437"/>
        <end position="458"/>
    </location>
</feature>
<dbReference type="FunFam" id="1.20.1640.10:FF:000001">
    <property type="entry name" value="Efflux pump membrane transporter"/>
    <property type="match status" value="1"/>
</dbReference>
<evidence type="ECO:0000256" key="3">
    <source>
        <dbReference type="ARBA" id="ARBA00022448"/>
    </source>
</evidence>
<dbReference type="InterPro" id="IPR027463">
    <property type="entry name" value="AcrB_DN_DC_subdom"/>
</dbReference>